<organism evidence="1">
    <name type="scientific">bioreactor metagenome</name>
    <dbReference type="NCBI Taxonomy" id="1076179"/>
    <lineage>
        <taxon>unclassified sequences</taxon>
        <taxon>metagenomes</taxon>
        <taxon>ecological metagenomes</taxon>
    </lineage>
</organism>
<comment type="caution">
    <text evidence="1">The sequence shown here is derived from an EMBL/GenBank/DDBJ whole genome shotgun (WGS) entry which is preliminary data.</text>
</comment>
<reference evidence="1" key="1">
    <citation type="submission" date="2019-08" db="EMBL/GenBank/DDBJ databases">
        <authorList>
            <person name="Kucharzyk K."/>
            <person name="Murdoch R.W."/>
            <person name="Higgins S."/>
            <person name="Loffler F."/>
        </authorList>
    </citation>
    <scope>NUCLEOTIDE SEQUENCE</scope>
</reference>
<accession>A0A645J3W3</accession>
<gene>
    <name evidence="1" type="ORF">SDC9_205504</name>
</gene>
<evidence type="ECO:0000313" key="1">
    <source>
        <dbReference type="EMBL" id="MPN57810.1"/>
    </source>
</evidence>
<name>A0A645J3W3_9ZZZZ</name>
<dbReference type="EMBL" id="VSSQ01129815">
    <property type="protein sequence ID" value="MPN57810.1"/>
    <property type="molecule type" value="Genomic_DNA"/>
</dbReference>
<dbReference type="AlphaFoldDB" id="A0A645J3W3"/>
<proteinExistence type="predicted"/>
<protein>
    <submittedName>
        <fullName evidence="1">Uncharacterized protein</fullName>
    </submittedName>
</protein>
<sequence>MIKKRLPIRQMGILFALLSVLVFQAFFLQNWIRHQDIVLFSPGNHAYSYAQLEWFNAYIHPENFDQLFSLTMGSQ</sequence>